<proteinExistence type="predicted"/>
<name>A0ABD1PFM2_9LAMI</name>
<reference evidence="2" key="1">
    <citation type="submission" date="2024-07" db="EMBL/GenBank/DDBJ databases">
        <title>Two chromosome-level genome assemblies of Korean endemic species Abeliophyllum distichum and Forsythia ovata (Oleaceae).</title>
        <authorList>
            <person name="Jang H."/>
        </authorList>
    </citation>
    <scope>NUCLEOTIDE SEQUENCE [LARGE SCALE GENOMIC DNA]</scope>
</reference>
<organism evidence="1 2">
    <name type="scientific">Abeliophyllum distichum</name>
    <dbReference type="NCBI Taxonomy" id="126358"/>
    <lineage>
        <taxon>Eukaryota</taxon>
        <taxon>Viridiplantae</taxon>
        <taxon>Streptophyta</taxon>
        <taxon>Embryophyta</taxon>
        <taxon>Tracheophyta</taxon>
        <taxon>Spermatophyta</taxon>
        <taxon>Magnoliopsida</taxon>
        <taxon>eudicotyledons</taxon>
        <taxon>Gunneridae</taxon>
        <taxon>Pentapetalae</taxon>
        <taxon>asterids</taxon>
        <taxon>lamiids</taxon>
        <taxon>Lamiales</taxon>
        <taxon>Oleaceae</taxon>
        <taxon>Forsythieae</taxon>
        <taxon>Abeliophyllum</taxon>
    </lineage>
</organism>
<dbReference type="AlphaFoldDB" id="A0ABD1PFM2"/>
<protein>
    <submittedName>
        <fullName evidence="1">Uncharacterized protein</fullName>
    </submittedName>
</protein>
<comment type="caution">
    <text evidence="1">The sequence shown here is derived from an EMBL/GenBank/DDBJ whole genome shotgun (WGS) entry which is preliminary data.</text>
</comment>
<evidence type="ECO:0000313" key="1">
    <source>
        <dbReference type="EMBL" id="KAL2461396.1"/>
    </source>
</evidence>
<evidence type="ECO:0000313" key="2">
    <source>
        <dbReference type="Proteomes" id="UP001604336"/>
    </source>
</evidence>
<dbReference type="EMBL" id="JBFOLK010000014">
    <property type="protein sequence ID" value="KAL2461396.1"/>
    <property type="molecule type" value="Genomic_DNA"/>
</dbReference>
<dbReference type="Proteomes" id="UP001604336">
    <property type="component" value="Unassembled WGS sequence"/>
</dbReference>
<accession>A0ABD1PFM2</accession>
<keyword evidence="2" id="KW-1185">Reference proteome</keyword>
<gene>
    <name evidence="1" type="ORF">Adt_44816</name>
</gene>
<sequence length="190" mass="22031">MQQIENNAKYFTDLVKNQVRFTVPFCYLSWIEVLEEQRSQLHIIIEIAWSQRYRNYKLKAHNHLKEHEPSHPYGELSIEKWQKYIDFFTSPTFVVISSDVSIDERTIVREVLGERRRHICGIRHVLKGICPSLDLTLASNAPRGTSNQFCADVRIARLTANLEQRLPGVVSDDAKEVGKDMNDCRCLGDL</sequence>